<dbReference type="GO" id="GO:0004349">
    <property type="term" value="F:glutamate 5-kinase activity"/>
    <property type="evidence" value="ECO:0007669"/>
    <property type="project" value="UniProtKB-UniRule"/>
</dbReference>
<keyword evidence="2 8" id="KW-0028">Amino-acid biosynthesis</keyword>
<comment type="catalytic activity">
    <reaction evidence="8">
        <text>L-glutamate + ATP = L-glutamyl 5-phosphate + ADP</text>
        <dbReference type="Rhea" id="RHEA:14877"/>
        <dbReference type="ChEBI" id="CHEBI:29985"/>
        <dbReference type="ChEBI" id="CHEBI:30616"/>
        <dbReference type="ChEBI" id="CHEBI:58274"/>
        <dbReference type="ChEBI" id="CHEBI:456216"/>
        <dbReference type="EC" id="2.7.2.11"/>
    </reaction>
</comment>
<comment type="caution">
    <text evidence="10">The sequence shown here is derived from an EMBL/GenBank/DDBJ whole genome shotgun (WGS) entry which is preliminary data.</text>
</comment>
<evidence type="ECO:0000256" key="2">
    <source>
        <dbReference type="ARBA" id="ARBA00022605"/>
    </source>
</evidence>
<dbReference type="Pfam" id="PF00696">
    <property type="entry name" value="AA_kinase"/>
    <property type="match status" value="1"/>
</dbReference>
<feature type="domain" description="Aspartate/glutamate/uridylate kinase" evidence="9">
    <location>
        <begin position="4"/>
        <end position="238"/>
    </location>
</feature>
<dbReference type="PANTHER" id="PTHR43654">
    <property type="entry name" value="GLUTAMATE 5-KINASE"/>
    <property type="match status" value="1"/>
</dbReference>
<dbReference type="InterPro" id="IPR011529">
    <property type="entry name" value="Glu_5kinase"/>
</dbReference>
<feature type="binding site" evidence="8">
    <location>
        <position position="9"/>
    </location>
    <ligand>
        <name>ATP</name>
        <dbReference type="ChEBI" id="CHEBI:30616"/>
    </ligand>
</feature>
<dbReference type="STRING" id="1009370.ALO_06928"/>
<dbReference type="GO" id="GO:0055129">
    <property type="term" value="P:L-proline biosynthetic process"/>
    <property type="evidence" value="ECO:0007669"/>
    <property type="project" value="UniProtKB-UniRule"/>
</dbReference>
<dbReference type="CDD" id="cd04242">
    <property type="entry name" value="AAK_G5K_ProB"/>
    <property type="match status" value="1"/>
</dbReference>
<dbReference type="UniPathway" id="UPA00098">
    <property type="reaction ID" value="UER00359"/>
</dbReference>
<dbReference type="AlphaFoldDB" id="F7NH42"/>
<dbReference type="SUPFAM" id="SSF53633">
    <property type="entry name" value="Carbamate kinase-like"/>
    <property type="match status" value="1"/>
</dbReference>
<dbReference type="GO" id="GO:0005829">
    <property type="term" value="C:cytosol"/>
    <property type="evidence" value="ECO:0007669"/>
    <property type="project" value="TreeGrafter"/>
</dbReference>
<dbReference type="OrthoDB" id="9804434at2"/>
<dbReference type="FunFam" id="3.40.1160.10:FF:000018">
    <property type="entry name" value="Glutamate 5-kinase"/>
    <property type="match status" value="1"/>
</dbReference>
<comment type="subcellular location">
    <subcellularLocation>
        <location evidence="8">Cytoplasm</location>
    </subcellularLocation>
</comment>
<dbReference type="InterPro" id="IPR019797">
    <property type="entry name" value="Glutamate_5-kinase_CS"/>
</dbReference>
<keyword evidence="6 8" id="KW-0418">Kinase</keyword>
<evidence type="ECO:0000259" key="9">
    <source>
        <dbReference type="Pfam" id="PF00696"/>
    </source>
</evidence>
<feature type="binding site" evidence="8">
    <location>
        <begin position="173"/>
        <end position="174"/>
    </location>
    <ligand>
        <name>ATP</name>
        <dbReference type="ChEBI" id="CHEBI:30616"/>
    </ligand>
</feature>
<dbReference type="InterPro" id="IPR036393">
    <property type="entry name" value="AceGlu_kinase-like_sf"/>
</dbReference>
<evidence type="ECO:0000256" key="8">
    <source>
        <dbReference type="HAMAP-Rule" id="MF_00456"/>
    </source>
</evidence>
<keyword evidence="5 8" id="KW-0547">Nucleotide-binding</keyword>
<evidence type="ECO:0000256" key="4">
    <source>
        <dbReference type="ARBA" id="ARBA00022679"/>
    </source>
</evidence>
<dbReference type="InterPro" id="IPR001048">
    <property type="entry name" value="Asp/Glu/Uridylate_kinase"/>
</dbReference>
<evidence type="ECO:0000256" key="3">
    <source>
        <dbReference type="ARBA" id="ARBA00022650"/>
    </source>
</evidence>
<keyword evidence="4 8" id="KW-0808">Transferase</keyword>
<dbReference type="PIRSF" id="PIRSF000729">
    <property type="entry name" value="GK"/>
    <property type="match status" value="1"/>
</dbReference>
<dbReference type="PANTHER" id="PTHR43654:SF1">
    <property type="entry name" value="ISOPENTENYL PHOSPHATE KINASE"/>
    <property type="match status" value="1"/>
</dbReference>
<keyword evidence="7 8" id="KW-0067">ATP-binding</keyword>
<accession>F7NH42</accession>
<sequence length="274" mass="29630">MKVKRIIVKVGTSTLTNVDGKINLQCMEQLVRVLSDIQSKGHEVVLVTSAAITVGYSKMGLSTRPKDLPTIQAAAAVGQCELVHMYDRLFNEYGRTAAQILLDATDLENAERKQNLSNTFNALLTRGIIPIVNENDSVSHTEIRSKNKLFGDNDTLSAIVALLCNANLLINLSDVDGLYAADPKKDCNVHLIREVSEIDDRIIALAGGAGSVCGTGGMITKIRAARLVTSHGIDMVITQGSRPKALYDILNGAAIGTRFIGKPQAISQFERRTQ</sequence>
<dbReference type="PRINTS" id="PR00474">
    <property type="entry name" value="GLU5KINASE"/>
</dbReference>
<reference evidence="10 11" key="1">
    <citation type="journal article" date="2011" name="EMBO J.">
        <title>Structural diversity of bacterial flagellar motors.</title>
        <authorList>
            <person name="Chen S."/>
            <person name="Beeby M."/>
            <person name="Murphy G.E."/>
            <person name="Leadbetter J.R."/>
            <person name="Hendrixson D.R."/>
            <person name="Briegel A."/>
            <person name="Li Z."/>
            <person name="Shi J."/>
            <person name="Tocheva E.I."/>
            <person name="Muller A."/>
            <person name="Dobro M.J."/>
            <person name="Jensen G.J."/>
        </authorList>
    </citation>
    <scope>NUCLEOTIDE SEQUENCE [LARGE SCALE GENOMIC DNA]</scope>
    <source>
        <strain evidence="10 11">DSM 6540</strain>
    </source>
</reference>
<dbReference type="Gene3D" id="3.40.1160.10">
    <property type="entry name" value="Acetylglutamate kinase-like"/>
    <property type="match status" value="1"/>
</dbReference>
<keyword evidence="11" id="KW-1185">Reference proteome</keyword>
<dbReference type="HAMAP" id="MF_00456">
    <property type="entry name" value="ProB"/>
    <property type="match status" value="1"/>
</dbReference>
<keyword evidence="1 8" id="KW-0963">Cytoplasm</keyword>
<feature type="binding site" evidence="8">
    <location>
        <begin position="215"/>
        <end position="221"/>
    </location>
    <ligand>
        <name>ATP</name>
        <dbReference type="ChEBI" id="CHEBI:30616"/>
    </ligand>
</feature>
<organism evidence="10 11">
    <name type="scientific">Acetonema longum DSM 6540</name>
    <dbReference type="NCBI Taxonomy" id="1009370"/>
    <lineage>
        <taxon>Bacteria</taxon>
        <taxon>Bacillati</taxon>
        <taxon>Bacillota</taxon>
        <taxon>Negativicutes</taxon>
        <taxon>Acetonemataceae</taxon>
        <taxon>Acetonema</taxon>
    </lineage>
</organism>
<evidence type="ECO:0000256" key="1">
    <source>
        <dbReference type="ARBA" id="ARBA00022490"/>
    </source>
</evidence>
<evidence type="ECO:0000256" key="5">
    <source>
        <dbReference type="ARBA" id="ARBA00022741"/>
    </source>
</evidence>
<protein>
    <recommendedName>
        <fullName evidence="8">Glutamate 5-kinase</fullName>
        <ecNumber evidence="8">2.7.2.11</ecNumber>
    </recommendedName>
    <alternativeName>
        <fullName evidence="8">Gamma-glutamyl kinase</fullName>
        <shortName evidence="8">GK</shortName>
    </alternativeName>
</protein>
<dbReference type="InterPro" id="IPR005715">
    <property type="entry name" value="Glu_5kinase/COase_Synthase"/>
</dbReference>
<dbReference type="EC" id="2.7.2.11" evidence="8"/>
<dbReference type="InterPro" id="IPR001057">
    <property type="entry name" value="Glu/AcGlu_kinase"/>
</dbReference>
<gene>
    <name evidence="8" type="primary">proB</name>
    <name evidence="10" type="ORF">ALO_06928</name>
</gene>
<evidence type="ECO:0000256" key="7">
    <source>
        <dbReference type="ARBA" id="ARBA00022840"/>
    </source>
</evidence>
<dbReference type="RefSeq" id="WP_004094030.1">
    <property type="nucleotide sequence ID" value="NZ_AFGF01000051.1"/>
</dbReference>
<dbReference type="GO" id="GO:0005524">
    <property type="term" value="F:ATP binding"/>
    <property type="evidence" value="ECO:0007669"/>
    <property type="project" value="UniProtKB-KW"/>
</dbReference>
<evidence type="ECO:0000313" key="11">
    <source>
        <dbReference type="Proteomes" id="UP000003240"/>
    </source>
</evidence>
<evidence type="ECO:0000313" key="10">
    <source>
        <dbReference type="EMBL" id="EGO64644.1"/>
    </source>
</evidence>
<dbReference type="InterPro" id="IPR041739">
    <property type="entry name" value="G5K_ProB"/>
</dbReference>
<comment type="similarity">
    <text evidence="8">Belongs to the glutamate 5-kinase family.</text>
</comment>
<dbReference type="NCBIfam" id="TIGR01027">
    <property type="entry name" value="proB"/>
    <property type="match status" value="1"/>
</dbReference>
<keyword evidence="3 8" id="KW-0641">Proline biosynthesis</keyword>
<comment type="pathway">
    <text evidence="8">Amino-acid biosynthesis; L-proline biosynthesis; L-glutamate 5-semialdehyde from L-glutamate: step 1/2.</text>
</comment>
<comment type="function">
    <text evidence="8">Catalyzes the transfer of a phosphate group to glutamate to form L-glutamate 5-phosphate.</text>
</comment>
<feature type="binding site" evidence="8">
    <location>
        <position position="49"/>
    </location>
    <ligand>
        <name>substrate</name>
    </ligand>
</feature>
<dbReference type="eggNOG" id="COG0263">
    <property type="taxonomic scope" value="Bacteria"/>
</dbReference>
<feature type="binding site" evidence="8">
    <location>
        <position position="136"/>
    </location>
    <ligand>
        <name>substrate</name>
    </ligand>
</feature>
<name>F7NH42_9FIRM</name>
<dbReference type="PROSITE" id="PS00902">
    <property type="entry name" value="GLUTAMATE_5_KINASE"/>
    <property type="match status" value="1"/>
</dbReference>
<evidence type="ECO:0000256" key="6">
    <source>
        <dbReference type="ARBA" id="ARBA00022777"/>
    </source>
</evidence>
<feature type="binding site" evidence="8">
    <location>
        <position position="153"/>
    </location>
    <ligand>
        <name>substrate</name>
    </ligand>
</feature>
<dbReference type="EMBL" id="AFGF01000051">
    <property type="protein sequence ID" value="EGO64644.1"/>
    <property type="molecule type" value="Genomic_DNA"/>
</dbReference>
<proteinExistence type="inferred from homology"/>
<dbReference type="Proteomes" id="UP000003240">
    <property type="component" value="Unassembled WGS sequence"/>
</dbReference>